<name>A0A4Z1EVY6_9HELO</name>
<evidence type="ECO:0000256" key="1">
    <source>
        <dbReference type="SAM" id="SignalP"/>
    </source>
</evidence>
<feature type="chain" id="PRO_5021264771" evidence="1">
    <location>
        <begin position="19"/>
        <end position="80"/>
    </location>
</feature>
<dbReference type="EMBL" id="PQXH01000026">
    <property type="protein sequence ID" value="TGO16584.1"/>
    <property type="molecule type" value="Genomic_DNA"/>
</dbReference>
<evidence type="ECO:0000313" key="3">
    <source>
        <dbReference type="Proteomes" id="UP000297777"/>
    </source>
</evidence>
<reference evidence="2 3" key="1">
    <citation type="submission" date="2017-12" db="EMBL/GenBank/DDBJ databases">
        <title>Comparative genomics of Botrytis spp.</title>
        <authorList>
            <person name="Valero-Jimenez C.A."/>
            <person name="Tapia P."/>
            <person name="Veloso J."/>
            <person name="Silva-Moreno E."/>
            <person name="Staats M."/>
            <person name="Valdes J.H."/>
            <person name="Van Kan J.A.L."/>
        </authorList>
    </citation>
    <scope>NUCLEOTIDE SEQUENCE [LARGE SCALE GENOMIC DNA]</scope>
    <source>
        <strain evidence="2 3">Bt9001</strain>
    </source>
</reference>
<dbReference type="OrthoDB" id="536211at2759"/>
<keyword evidence="3" id="KW-1185">Reference proteome</keyword>
<accession>A0A4Z1EVY6</accession>
<gene>
    <name evidence="2" type="ORF">BTUL_0026g00370</name>
</gene>
<comment type="caution">
    <text evidence="2">The sequence shown here is derived from an EMBL/GenBank/DDBJ whole genome shotgun (WGS) entry which is preliminary data.</text>
</comment>
<protein>
    <submittedName>
        <fullName evidence="2">Uncharacterized protein</fullName>
    </submittedName>
</protein>
<proteinExistence type="predicted"/>
<evidence type="ECO:0000313" key="2">
    <source>
        <dbReference type="EMBL" id="TGO16584.1"/>
    </source>
</evidence>
<feature type="signal peptide" evidence="1">
    <location>
        <begin position="1"/>
        <end position="18"/>
    </location>
</feature>
<keyword evidence="1" id="KW-0732">Signal</keyword>
<dbReference type="AlphaFoldDB" id="A0A4Z1EVY6"/>
<organism evidence="2 3">
    <name type="scientific">Botrytis tulipae</name>
    <dbReference type="NCBI Taxonomy" id="87230"/>
    <lineage>
        <taxon>Eukaryota</taxon>
        <taxon>Fungi</taxon>
        <taxon>Dikarya</taxon>
        <taxon>Ascomycota</taxon>
        <taxon>Pezizomycotina</taxon>
        <taxon>Leotiomycetes</taxon>
        <taxon>Helotiales</taxon>
        <taxon>Sclerotiniaceae</taxon>
        <taxon>Botrytis</taxon>
    </lineage>
</organism>
<dbReference type="Proteomes" id="UP000297777">
    <property type="component" value="Unassembled WGS sequence"/>
</dbReference>
<sequence>MLSSNSVLASILIPISLAVTVRHPAMPLLWDVFHGPELPVVDPPHNYTISPTSSILLHGQSTAVLVDAPVNIETSHALAG</sequence>